<dbReference type="PANTHER" id="PTHR37010">
    <property type="entry name" value="SULFURTRANSFERASE TUSE"/>
    <property type="match status" value="1"/>
</dbReference>
<evidence type="ECO:0000313" key="5">
    <source>
        <dbReference type="EMBL" id="PCJ26072.1"/>
    </source>
</evidence>
<keyword evidence="2" id="KW-0963">Cytoplasm</keyword>
<evidence type="ECO:0000256" key="4">
    <source>
        <dbReference type="PIRSR" id="PIRSR006223-50"/>
    </source>
</evidence>
<organism evidence="5 6">
    <name type="scientific">SAR86 cluster bacterium</name>
    <dbReference type="NCBI Taxonomy" id="2030880"/>
    <lineage>
        <taxon>Bacteria</taxon>
        <taxon>Pseudomonadati</taxon>
        <taxon>Pseudomonadota</taxon>
        <taxon>Gammaproteobacteria</taxon>
        <taxon>SAR86 cluster</taxon>
    </lineage>
</organism>
<evidence type="ECO:0000256" key="3">
    <source>
        <dbReference type="PIRNR" id="PIRNR006223"/>
    </source>
</evidence>
<dbReference type="InterPro" id="IPR025526">
    <property type="entry name" value="DsrC-like_dom_sf"/>
</dbReference>
<protein>
    <recommendedName>
        <fullName evidence="3">Sulfurtransferase</fullName>
        <ecNumber evidence="3">2.8.1.-</ecNumber>
    </recommendedName>
</protein>
<dbReference type="GO" id="GO:0016740">
    <property type="term" value="F:transferase activity"/>
    <property type="evidence" value="ECO:0007669"/>
    <property type="project" value="UniProtKB-KW"/>
</dbReference>
<dbReference type="GO" id="GO:0005737">
    <property type="term" value="C:cytoplasm"/>
    <property type="evidence" value="ECO:0007669"/>
    <property type="project" value="UniProtKB-SubCell"/>
</dbReference>
<comment type="similarity">
    <text evidence="3">Belongs to the dsrC/tusE family.</text>
</comment>
<dbReference type="Pfam" id="PF04358">
    <property type="entry name" value="DsrC"/>
    <property type="match status" value="1"/>
</dbReference>
<sequence>MNNFLNIHDSKIPLDKEGYLKDLQDWNEEVASELAAKEDIVLGASHWEILKLLRVFHKRHRLSPATRALISLVKRELGNHKGRSVYLMKLFRGSPARTACKLAGLPRPDNCL</sequence>
<name>A0A2A5B3K3_9GAMM</name>
<dbReference type="PANTHER" id="PTHR37010:SF1">
    <property type="entry name" value="SULFURTRANSFERASE TUSE"/>
    <property type="match status" value="1"/>
</dbReference>
<comment type="function">
    <text evidence="3">Part of a sulfur-relay system.</text>
</comment>
<reference evidence="6" key="1">
    <citation type="submission" date="2017-08" db="EMBL/GenBank/DDBJ databases">
        <title>A dynamic microbial community with high functional redundancy inhabits the cold, oxic subseafloor aquifer.</title>
        <authorList>
            <person name="Tully B.J."/>
            <person name="Wheat C.G."/>
            <person name="Glazer B.T."/>
            <person name="Huber J.A."/>
        </authorList>
    </citation>
    <scope>NUCLEOTIDE SEQUENCE [LARGE SCALE GENOMIC DNA]</scope>
</reference>
<dbReference type="Gene3D" id="3.30.1420.10">
    <property type="match status" value="1"/>
</dbReference>
<feature type="active site" description="Cysteine persulfide intermediate" evidence="4">
    <location>
        <position position="111"/>
    </location>
</feature>
<evidence type="ECO:0000256" key="1">
    <source>
        <dbReference type="ARBA" id="ARBA00004496"/>
    </source>
</evidence>
<dbReference type="SUPFAM" id="SSF69721">
    <property type="entry name" value="DsrC, the gamma subunit of dissimilatory sulfite reductase"/>
    <property type="match status" value="1"/>
</dbReference>
<comment type="caution">
    <text evidence="5">The sequence shown here is derived from an EMBL/GenBank/DDBJ whole genome shotgun (WGS) entry which is preliminary data.</text>
</comment>
<comment type="subcellular location">
    <subcellularLocation>
        <location evidence="1">Cytoplasm</location>
    </subcellularLocation>
</comment>
<dbReference type="InterPro" id="IPR042072">
    <property type="entry name" value="DsrC-like_C"/>
</dbReference>
<dbReference type="EMBL" id="NVVJ01000013">
    <property type="protein sequence ID" value="PCJ26072.1"/>
    <property type="molecule type" value="Genomic_DNA"/>
</dbReference>
<dbReference type="Gene3D" id="1.10.10.370">
    <property type="entry name" value="DsrC-like protein, C-terminal domain"/>
    <property type="match status" value="1"/>
</dbReference>
<keyword evidence="3 5" id="KW-0808">Transferase</keyword>
<accession>A0A2A5B3K3</accession>
<dbReference type="EC" id="2.8.1.-" evidence="3"/>
<proteinExistence type="inferred from homology"/>
<dbReference type="NCBIfam" id="TIGR03342">
    <property type="entry name" value="dsrC_tusE_dsvC"/>
    <property type="match status" value="1"/>
</dbReference>
<evidence type="ECO:0000256" key="2">
    <source>
        <dbReference type="ARBA" id="ARBA00022490"/>
    </source>
</evidence>
<dbReference type="GO" id="GO:0002143">
    <property type="term" value="P:tRNA wobble position uridine thiolation"/>
    <property type="evidence" value="ECO:0007669"/>
    <property type="project" value="TreeGrafter"/>
</dbReference>
<dbReference type="PIRSF" id="PIRSF006223">
    <property type="entry name" value="DsrC_TusE"/>
    <property type="match status" value="1"/>
</dbReference>
<dbReference type="AlphaFoldDB" id="A0A2A5B3K3"/>
<dbReference type="GO" id="GO:0097163">
    <property type="term" value="F:sulfur carrier activity"/>
    <property type="evidence" value="ECO:0007669"/>
    <property type="project" value="TreeGrafter"/>
</dbReference>
<dbReference type="Proteomes" id="UP000218327">
    <property type="component" value="Unassembled WGS sequence"/>
</dbReference>
<evidence type="ECO:0000313" key="6">
    <source>
        <dbReference type="Proteomes" id="UP000218327"/>
    </source>
</evidence>
<dbReference type="InterPro" id="IPR043163">
    <property type="entry name" value="DsrC-like_N"/>
</dbReference>
<dbReference type="InterPro" id="IPR007453">
    <property type="entry name" value="DsrC/TusE"/>
</dbReference>
<gene>
    <name evidence="5" type="ORF">COA96_06125</name>
</gene>